<dbReference type="eggNOG" id="COG1484">
    <property type="taxonomic scope" value="Bacteria"/>
</dbReference>
<keyword evidence="2" id="KW-0067">ATP-binding</keyword>
<dbReference type="Proteomes" id="UP000005156">
    <property type="component" value="Unassembled WGS sequence"/>
</dbReference>
<keyword evidence="2" id="KW-0547">Nucleotide-binding</keyword>
<gene>
    <name evidence="2" type="ORF">HMPREF9439_02673</name>
</gene>
<dbReference type="GO" id="GO:0005524">
    <property type="term" value="F:ATP binding"/>
    <property type="evidence" value="ECO:0007669"/>
    <property type="project" value="UniProtKB-KW"/>
</dbReference>
<dbReference type="AlphaFoldDB" id="F3QNY2"/>
<keyword evidence="3" id="KW-1185">Reference proteome</keyword>
<sequence>NARRRDVDMISSQLSEKQELTLRESIDESRFEAGFCEFHGWFTAGIKSTDGTGSRWFSGCPRCLAETKIKKLFGQSMIPKRFADKNFEGYEATEKGQYQALKSCLDFAQELKTDWFSGKTLLLIGTPGTGKTHLACAVGHEAMQLGRTVLYTTVTRLLEDIKSSWNDKDRSVKNIIARYVSVDLLIMDEIGAFRGISEREKDYLFEVINARYEQMKPMIAVSNL</sequence>
<feature type="domain" description="AAA+ ATPase" evidence="1">
    <location>
        <begin position="117"/>
        <end position="211"/>
    </location>
</feature>
<dbReference type="EMBL" id="AFBP01000099">
    <property type="protein sequence ID" value="EGG50239.1"/>
    <property type="molecule type" value="Genomic_DNA"/>
</dbReference>
<protein>
    <submittedName>
        <fullName evidence="2">IstB-like ATP-binding protein</fullName>
    </submittedName>
</protein>
<proteinExistence type="predicted"/>
<evidence type="ECO:0000313" key="2">
    <source>
        <dbReference type="EMBL" id="EGG50239.1"/>
    </source>
</evidence>
<accession>F3QNY2</accession>
<dbReference type="SMART" id="SM00382">
    <property type="entry name" value="AAA"/>
    <property type="match status" value="1"/>
</dbReference>
<dbReference type="Gene3D" id="3.40.50.300">
    <property type="entry name" value="P-loop containing nucleotide triphosphate hydrolases"/>
    <property type="match status" value="1"/>
</dbReference>
<dbReference type="PANTHER" id="PTHR30050:SF4">
    <property type="entry name" value="ATP-BINDING PROTEIN RV3427C IN INSERTION SEQUENCE-RELATED"/>
    <property type="match status" value="1"/>
</dbReference>
<dbReference type="InterPro" id="IPR002611">
    <property type="entry name" value="IstB_ATP-bd"/>
</dbReference>
<comment type="caution">
    <text evidence="2">The sequence shown here is derived from an EMBL/GenBank/DDBJ whole genome shotgun (WGS) entry which is preliminary data.</text>
</comment>
<feature type="non-terminal residue" evidence="2">
    <location>
        <position position="224"/>
    </location>
</feature>
<dbReference type="GO" id="GO:0006260">
    <property type="term" value="P:DNA replication"/>
    <property type="evidence" value="ECO:0007669"/>
    <property type="project" value="TreeGrafter"/>
</dbReference>
<feature type="non-terminal residue" evidence="2">
    <location>
        <position position="1"/>
    </location>
</feature>
<evidence type="ECO:0000313" key="3">
    <source>
        <dbReference type="Proteomes" id="UP000005156"/>
    </source>
</evidence>
<organism evidence="2 3">
    <name type="scientific">Parasutterella excrementihominis YIT 11859</name>
    <dbReference type="NCBI Taxonomy" id="762966"/>
    <lineage>
        <taxon>Bacteria</taxon>
        <taxon>Pseudomonadati</taxon>
        <taxon>Pseudomonadota</taxon>
        <taxon>Betaproteobacteria</taxon>
        <taxon>Burkholderiales</taxon>
        <taxon>Sutterellaceae</taxon>
        <taxon>Parasutterella</taxon>
    </lineage>
</organism>
<dbReference type="Pfam" id="PF01695">
    <property type="entry name" value="IstB_IS21"/>
    <property type="match status" value="1"/>
</dbReference>
<dbReference type="CDD" id="cd00009">
    <property type="entry name" value="AAA"/>
    <property type="match status" value="1"/>
</dbReference>
<dbReference type="InterPro" id="IPR027417">
    <property type="entry name" value="P-loop_NTPase"/>
</dbReference>
<evidence type="ECO:0000259" key="1">
    <source>
        <dbReference type="SMART" id="SM00382"/>
    </source>
</evidence>
<dbReference type="InterPro" id="IPR003593">
    <property type="entry name" value="AAA+_ATPase"/>
</dbReference>
<dbReference type="HOGENOM" id="CLU_1296830_0_0_4"/>
<name>F3QNY2_9BURK</name>
<dbReference type="SUPFAM" id="SSF52540">
    <property type="entry name" value="P-loop containing nucleoside triphosphate hydrolases"/>
    <property type="match status" value="1"/>
</dbReference>
<dbReference type="PANTHER" id="PTHR30050">
    <property type="entry name" value="CHROMOSOMAL REPLICATION INITIATOR PROTEIN DNAA"/>
    <property type="match status" value="1"/>
</dbReference>
<reference evidence="2 3" key="1">
    <citation type="submission" date="2011-02" db="EMBL/GenBank/DDBJ databases">
        <authorList>
            <person name="Weinstock G."/>
            <person name="Sodergren E."/>
            <person name="Clifton S."/>
            <person name="Fulton L."/>
            <person name="Fulton B."/>
            <person name="Courtney L."/>
            <person name="Fronick C."/>
            <person name="Harrison M."/>
            <person name="Strong C."/>
            <person name="Farmer C."/>
            <person name="Delahaunty K."/>
            <person name="Markovic C."/>
            <person name="Hall O."/>
            <person name="Minx P."/>
            <person name="Tomlinson C."/>
            <person name="Mitreva M."/>
            <person name="Hou S."/>
            <person name="Chen J."/>
            <person name="Wollam A."/>
            <person name="Pepin K.H."/>
            <person name="Johnson M."/>
            <person name="Bhonagiri V."/>
            <person name="Zhang X."/>
            <person name="Suruliraj S."/>
            <person name="Warren W."/>
            <person name="Chinwalla A."/>
            <person name="Mardis E.R."/>
            <person name="Wilson R.K."/>
        </authorList>
    </citation>
    <scope>NUCLEOTIDE SEQUENCE [LARGE SCALE GENOMIC DNA]</scope>
    <source>
        <strain evidence="2 3">YIT 11859</strain>
    </source>
</reference>